<dbReference type="GO" id="GO:0000466">
    <property type="term" value="P:maturation of 5.8S rRNA from tricistronic rRNA transcript (SSU-rRNA, 5.8S rRNA, LSU-rRNA)"/>
    <property type="evidence" value="ECO:0007669"/>
    <property type="project" value="TreeGrafter"/>
</dbReference>
<feature type="region of interest" description="Disordered" evidence="1">
    <location>
        <begin position="552"/>
        <end position="577"/>
    </location>
</feature>
<evidence type="ECO:0000259" key="2">
    <source>
        <dbReference type="Pfam" id="PF11707"/>
    </source>
</evidence>
<feature type="domain" description="URB1 central HEAT repeat" evidence="4">
    <location>
        <begin position="661"/>
        <end position="795"/>
    </location>
</feature>
<protein>
    <submittedName>
        <fullName evidence="5">Ribosome 60S biogenesis N-terminal-domain-containing protein</fullName>
    </submittedName>
</protein>
<dbReference type="Proteomes" id="UP000292957">
    <property type="component" value="Unassembled WGS sequence"/>
</dbReference>
<dbReference type="InterPro" id="IPR021714">
    <property type="entry name" value="URB1_N"/>
</dbReference>
<gene>
    <name evidence="5" type="ORF">BD311DRAFT_296902</name>
</gene>
<reference evidence="5" key="1">
    <citation type="submission" date="2019-01" db="EMBL/GenBank/DDBJ databases">
        <title>Draft genome sequences of three monokaryotic isolates of the white-rot basidiomycete fungus Dichomitus squalens.</title>
        <authorList>
            <consortium name="DOE Joint Genome Institute"/>
            <person name="Lopez S.C."/>
            <person name="Andreopoulos B."/>
            <person name="Pangilinan J."/>
            <person name="Lipzen A."/>
            <person name="Riley R."/>
            <person name="Ahrendt S."/>
            <person name="Ng V."/>
            <person name="Barry K."/>
            <person name="Daum C."/>
            <person name="Grigoriev I.V."/>
            <person name="Hilden K.S."/>
            <person name="Makela M.R."/>
            <person name="de Vries R.P."/>
        </authorList>
    </citation>
    <scope>NUCLEOTIDE SEQUENCE [LARGE SCALE GENOMIC DNA]</scope>
    <source>
        <strain evidence="5">OM18370.1</strain>
    </source>
</reference>
<dbReference type="GO" id="GO:0005730">
    <property type="term" value="C:nucleolus"/>
    <property type="evidence" value="ECO:0007669"/>
    <property type="project" value="TreeGrafter"/>
</dbReference>
<accession>A0A4Q9MNP8</accession>
<dbReference type="EMBL" id="ML143415">
    <property type="protein sequence ID" value="TBU29115.1"/>
    <property type="molecule type" value="Genomic_DNA"/>
</dbReference>
<evidence type="ECO:0000259" key="4">
    <source>
        <dbReference type="Pfam" id="PF26140"/>
    </source>
</evidence>
<proteinExistence type="predicted"/>
<evidence type="ECO:0000256" key="1">
    <source>
        <dbReference type="SAM" id="MobiDB-lite"/>
    </source>
</evidence>
<dbReference type="InterPro" id="IPR032436">
    <property type="entry name" value="URB1_C"/>
</dbReference>
<dbReference type="GO" id="GO:0000463">
    <property type="term" value="P:maturation of LSU-rRNA from tricistronic rRNA transcript (SSU-rRNA, 5.8S rRNA, LSU-rRNA)"/>
    <property type="evidence" value="ECO:0007669"/>
    <property type="project" value="TreeGrafter"/>
</dbReference>
<name>A0A4Q9MNP8_9APHY</name>
<feature type="region of interest" description="Disordered" evidence="1">
    <location>
        <begin position="1"/>
        <end position="22"/>
    </location>
</feature>
<evidence type="ECO:0000259" key="3">
    <source>
        <dbReference type="Pfam" id="PF16201"/>
    </source>
</evidence>
<evidence type="ECO:0000313" key="5">
    <source>
        <dbReference type="EMBL" id="TBU29115.1"/>
    </source>
</evidence>
<organism evidence="5">
    <name type="scientific">Dichomitus squalens</name>
    <dbReference type="NCBI Taxonomy" id="114155"/>
    <lineage>
        <taxon>Eukaryota</taxon>
        <taxon>Fungi</taxon>
        <taxon>Dikarya</taxon>
        <taxon>Basidiomycota</taxon>
        <taxon>Agaricomycotina</taxon>
        <taxon>Agaricomycetes</taxon>
        <taxon>Polyporales</taxon>
        <taxon>Polyporaceae</taxon>
        <taxon>Dichomitus</taxon>
    </lineage>
</organism>
<feature type="domain" description="URB1 C-terminal" evidence="3">
    <location>
        <begin position="1664"/>
        <end position="1856"/>
    </location>
</feature>
<dbReference type="InterPro" id="IPR016024">
    <property type="entry name" value="ARM-type_fold"/>
</dbReference>
<sequence>MPVRDHLPHKKRKRKVETSSPQSYKYASATEIRRVFKAQSESGLIEGLTALRNQLTVKPNEGPFQVNDERLLLAKSWLEEDPGAQELLTAWEGANTRQMSLLSVIVGVLSALLNLLSPHYTYHVHAQPLLRALLSQQWIHNLNTYLSGQHTELVLVTLKLFNSMSNFAGGRERKLVLDAFAWEMKSLPKLLHMRRKSKGAEDVDMLERPDIRTLYILFVLSFLETTTPASVKAAFLEQHRDAFTSVFKGLWQDSYSVIRRVLEVCWSGLWADAKLKRTLKIHVFSEATLSQLIRIYERNVPEGQNPESVPADVVHHFLLALCTRPGVGLCFHDHGWYPRETDPDQRVTTDIDERADDDMRQKGGKIHNKILSNVLKTLKVNEDPRQQELALKILAACPELVAGYWSSAGLALDPRLSSKWLANIAFFGAVVSLPIPTASFFLPESGSGSTSLYQPTPPPLSTIIENILPTAQIKTHLSRGLQASSSLVQHASALALAKCLLKYEQVLRAFQEVERALEENEEEGLWARRRREVEREVRRRVPDFQVIVGFSQRTNEASVPPPPADGQGKEEKQKEIVPNPTRTALLAESAHRLLWLYHQSLPAVVAEARFDAGKLLQAIEDMLAQGSSASPTGGLDTLRQLHVLRLLKESEHFTWSGKSGSKHSNFHILLKAYIITPVRVIRTAIVALLRHILAPGVLFQHDADEIALWLDSLPLTRRAAAAQAPDGAPLTDEGDSVLRFLDDCVQRCVKTPYKYVEELQTLYASSRSSSGEASSIGQRPDAFPSPLLATVVEQLGAKLRGKLLSPSDALALFSFVRKLLLRIVGKTADLALPQAFAAKIAELVEDDIYLEYPTMKDAIDREVALLVSSMGQLHNPIAAPSQSTSPAVLAFLEQVERLPDPESDAARQVAAYELVDWLRLIGPELHVSELSRLISAVEKFHKPALKELFQYLDPQSVAFWEGADVISNSARVVHAASFETLFLHCRNELLDNEACRTVLVSSLFTGHVEVVTVKRSVRLVLHRLSSPTIGAATMRDLLLILGSIINGLQNTGRIVDARIAALFCFESDAVKALTTRSLQDETREGLGRLLEAAFTVSGADIIQLFSTMTSRWVLTLRESLENMDQQQRTTALLWFKYMGAQEALALLDYLAERAECSSSVAIQDIIKAVLEITSNTLSLELDVVTNALPLLCRLQSLLPKSSHLTSLIATGTRGSIPFGHDGYLPNRSFSDWSIASLIPSASKRWALRVRPAPPLSVSSVLAGAPLSDSDIHIATHLLYRSSSVRPAISEWLASPASKNCSSTHLVRLIFAFYDSARQEGFKADAARSHFSHLVKVVAEARHPRQICEMAADCVVLIVVSSPSDRSKYLKSLSKTFLSLNVDTLSPYPLAVGIGLLSEIGREAIPLTEELLDSGLKWAVRRFAEKASSTDDDQVKLSRIGSIIRAKVPLKSHLVEPVIAAIIQDRLASVDAVQFARLLASSTHLKPATVNRFLQTTVQHGRFYQYGAIASSGSNSARDSIVEFSHTLFHLHPNNTCQPSHIEPLRRLYGGSLGAADLKILSIFQLFESTRRTSIASLLSQWSATSDVDSGNALEALLSLEPSRVLRTCLEFPDWRTLASGVTECSSANDSLYDPVFILLLLSQTEEAPNSALAWVEFFRTNVVSLVIRTLSAKDARIREIAWGQVASLYKALEAADLQEKPHVLHIFNLLKDLHPSIPTEKVPRIPAFTTLLLAHAFRGIFYPSNFIYPLTARFLLQRPMLDPTDVPMLYGMLYSSSDEWKKERAWIVRFLSDGIVSSEEWRIMKRRHTWDLLASLFQSEERDRMLRRGVLEVLVNVTCNARATTSLILRHALLAWIEMQLQTMRGEEAIAWARILENILAVVDAGKMEAATNGEWRAVLGRCLRTVFRHPACTQGVFIVAFPVLLRLSLLPGSSLSHIPTLLRQSLSFLEVMEADVAVPTSGTLAPPLVPEDGVTFMSLHRSQQLFDSPPAVSIELWGDCVEALWRVSMALPNRTAEWDGLSSRLLIWRSIAGAERTRVGEWARIETLTNLAVEA</sequence>
<dbReference type="OrthoDB" id="72892at2759"/>
<dbReference type="Pfam" id="PF11707">
    <property type="entry name" value="Npa1"/>
    <property type="match status" value="1"/>
</dbReference>
<dbReference type="PANTHER" id="PTHR13500">
    <property type="entry name" value="NUCLEOLAR PRERIBOSOMAL-ASSOCIATED PROTEIN 1"/>
    <property type="match status" value="1"/>
</dbReference>
<feature type="domain" description="URB1 N-terminal" evidence="2">
    <location>
        <begin position="85"/>
        <end position="423"/>
    </location>
</feature>
<dbReference type="InterPro" id="IPR059018">
    <property type="entry name" value="HEAT_URB1"/>
</dbReference>
<dbReference type="Pfam" id="PF16201">
    <property type="entry name" value="NopRA1"/>
    <property type="match status" value="1"/>
</dbReference>
<dbReference type="InterPro" id="IPR039844">
    <property type="entry name" value="URB1"/>
</dbReference>
<dbReference type="PANTHER" id="PTHR13500:SF0">
    <property type="entry name" value="NUCLEOLAR PRE-RIBOSOMAL-ASSOCIATED PROTEIN 1"/>
    <property type="match status" value="1"/>
</dbReference>
<dbReference type="SUPFAM" id="SSF48371">
    <property type="entry name" value="ARM repeat"/>
    <property type="match status" value="1"/>
</dbReference>
<dbReference type="Pfam" id="PF26140">
    <property type="entry name" value="HEAT_URB1"/>
    <property type="match status" value="1"/>
</dbReference>